<reference evidence="3 4" key="1">
    <citation type="submission" date="2015-02" db="EMBL/GenBank/DDBJ databases">
        <title>Improved understanding of the partial-nitritation anammox process through 23 genomes representing the majority of the microbial community.</title>
        <authorList>
            <person name="Speth D.R."/>
            <person name="In T Zandt M."/>
            <person name="Guerrero Cruz S."/>
            <person name="Jetten M.S."/>
            <person name="Dutilh B.E."/>
        </authorList>
    </citation>
    <scope>NUCLEOTIDE SEQUENCE [LARGE SCALE GENOMIC DNA]</scope>
    <source>
        <strain evidence="3">OLB21</strain>
    </source>
</reference>
<dbReference type="Pfam" id="PF00535">
    <property type="entry name" value="Glycos_transf_2"/>
    <property type="match status" value="1"/>
</dbReference>
<evidence type="ECO:0000256" key="1">
    <source>
        <dbReference type="SAM" id="Phobius"/>
    </source>
</evidence>
<dbReference type="EMBL" id="JYPD01000025">
    <property type="protein sequence ID" value="KXK08369.1"/>
    <property type="molecule type" value="Genomic_DNA"/>
</dbReference>
<evidence type="ECO:0000259" key="2">
    <source>
        <dbReference type="Pfam" id="PF00535"/>
    </source>
</evidence>
<evidence type="ECO:0000313" key="4">
    <source>
        <dbReference type="Proteomes" id="UP000070449"/>
    </source>
</evidence>
<dbReference type="InterPro" id="IPR050834">
    <property type="entry name" value="Glycosyltransf_2"/>
</dbReference>
<feature type="transmembrane region" description="Helical" evidence="1">
    <location>
        <begin position="280"/>
        <end position="300"/>
    </location>
</feature>
<comment type="caution">
    <text evidence="3">The sequence shown here is derived from an EMBL/GenBank/DDBJ whole genome shotgun (WGS) entry which is preliminary data.</text>
</comment>
<dbReference type="InterPro" id="IPR029044">
    <property type="entry name" value="Nucleotide-diphossugar_trans"/>
</dbReference>
<gene>
    <name evidence="3" type="primary">hyaD</name>
    <name evidence="3" type="ORF">UZ20_WS6002000898</name>
</gene>
<dbReference type="AlphaFoldDB" id="A0A136KG39"/>
<keyword evidence="1" id="KW-1133">Transmembrane helix</keyword>
<name>A0A136KG39_9BACT</name>
<sequence length="325" mass="37743">MKISVVINTLNRPEQVSLCLESLRLQTYKDFEVIVVDQSRNRRTKEVCKPYNLKYYRIKKRNNLSISRNFGINMAAGEIVAFIDDDAQAKEDWIERISNHFLQDDKPGFIAGRVIDVSDSENPVTQFQNGIVSAFGYSEDIRPTDEKRYQRGHAGWYVRPMGANMVFQKKSLEKIGGFDEFYEYIHDETDVAVRVIKSGDYGLYDDSLIVYHNPALGRNRKRKRFSTNWYALTKNNIYFALKNGSGILPLRVLRSFWRVLGARGPFIALFKLFLHRKISIFSYMFGNIRSGLGLLKGFFWGTRKKRKLMKVTEPSAYLLFAKRHG</sequence>
<keyword evidence="1" id="KW-0812">Transmembrane</keyword>
<dbReference type="InterPro" id="IPR001173">
    <property type="entry name" value="Glyco_trans_2-like"/>
</dbReference>
<dbReference type="PANTHER" id="PTHR43685:SF11">
    <property type="entry name" value="GLYCOSYLTRANSFERASE TAGX-RELATED"/>
    <property type="match status" value="1"/>
</dbReference>
<accession>A0A136KG39</accession>
<keyword evidence="3" id="KW-0328">Glycosyltransferase</keyword>
<evidence type="ECO:0000313" key="3">
    <source>
        <dbReference type="EMBL" id="KXK08369.1"/>
    </source>
</evidence>
<feature type="domain" description="Glycosyltransferase 2-like" evidence="2">
    <location>
        <begin position="4"/>
        <end position="172"/>
    </location>
</feature>
<dbReference type="EC" id="2.4.1.212" evidence="3"/>
<proteinExistence type="predicted"/>
<keyword evidence="3" id="KW-0808">Transferase</keyword>
<dbReference type="CDD" id="cd06423">
    <property type="entry name" value="CESA_like"/>
    <property type="match status" value="1"/>
</dbReference>
<dbReference type="PANTHER" id="PTHR43685">
    <property type="entry name" value="GLYCOSYLTRANSFERASE"/>
    <property type="match status" value="1"/>
</dbReference>
<dbReference type="Gene3D" id="3.90.550.10">
    <property type="entry name" value="Spore Coat Polysaccharide Biosynthesis Protein SpsA, Chain A"/>
    <property type="match status" value="1"/>
</dbReference>
<dbReference type="Proteomes" id="UP000070449">
    <property type="component" value="Unassembled WGS sequence"/>
</dbReference>
<dbReference type="SUPFAM" id="SSF53448">
    <property type="entry name" value="Nucleotide-diphospho-sugar transferases"/>
    <property type="match status" value="1"/>
</dbReference>
<protein>
    <submittedName>
        <fullName evidence="3">Hyaluronan synthase</fullName>
        <ecNumber evidence="3">2.4.1.212</ecNumber>
    </submittedName>
</protein>
<organism evidence="3 4">
    <name type="scientific">candidate division WS6 bacterium OLB21</name>
    <dbReference type="NCBI Taxonomy" id="1617427"/>
    <lineage>
        <taxon>Bacteria</taxon>
        <taxon>Candidatus Dojkabacteria</taxon>
    </lineage>
</organism>
<dbReference type="STRING" id="1617427.UZ20_WS6002000898"/>
<keyword evidence="1" id="KW-0472">Membrane</keyword>
<dbReference type="GO" id="GO:0050501">
    <property type="term" value="F:hyaluronan synthase activity"/>
    <property type="evidence" value="ECO:0007669"/>
    <property type="project" value="UniProtKB-EC"/>
</dbReference>